<organism evidence="2 4">
    <name type="scientific">Oceanimonas baumannii</name>
    <dbReference type="NCBI Taxonomy" id="129578"/>
    <lineage>
        <taxon>Bacteria</taxon>
        <taxon>Pseudomonadati</taxon>
        <taxon>Pseudomonadota</taxon>
        <taxon>Gammaproteobacteria</taxon>
        <taxon>Aeromonadales</taxon>
        <taxon>Aeromonadaceae</taxon>
        <taxon>Oceanimonas</taxon>
    </lineage>
</organism>
<dbReference type="Proteomes" id="UP000243640">
    <property type="component" value="Unassembled WGS sequence"/>
</dbReference>
<evidence type="ECO:0000313" key="4">
    <source>
        <dbReference type="Proteomes" id="UP000243640"/>
    </source>
</evidence>
<keyword evidence="5" id="KW-1185">Reference proteome</keyword>
<reference evidence="3 5" key="2">
    <citation type="submission" date="2019-03" db="EMBL/GenBank/DDBJ databases">
        <title>Genomic Encyclopedia of Archaeal and Bacterial Type Strains, Phase II (KMG-II): from individual species to whole genera.</title>
        <authorList>
            <person name="Goeker M."/>
        </authorList>
    </citation>
    <scope>NUCLEOTIDE SEQUENCE [LARGE SCALE GENOMIC DNA]</scope>
    <source>
        <strain evidence="3 5">DSM 15594</strain>
    </source>
</reference>
<evidence type="ECO:0000313" key="3">
    <source>
        <dbReference type="EMBL" id="TDW59486.1"/>
    </source>
</evidence>
<dbReference type="AlphaFoldDB" id="A0A235CL28"/>
<evidence type="ECO:0000313" key="2">
    <source>
        <dbReference type="EMBL" id="OYD24737.1"/>
    </source>
</evidence>
<gene>
    <name evidence="2" type="ORF">B6S09_08940</name>
    <name evidence="3" type="ORF">LY04_01737</name>
</gene>
<sequence length="529" mass="58784">MRRQHGFGLIEVMLAFVIVAATAGTLLQLNKTYLEYSRDGRNREVAMRLAESKLDELRRFQHRAGFTAIDSGSDSLSLDGIEYHRNWTVTAYTWNSASSAWNMTSASDKNTAKKQVAVTISWNVQGEPFSFSLNSVISSTIPAIAGPFGSEHDNGFQKSRLKVKHVPGQLTDVIAIDLGDGLKQETSKPVITTANNDPSRVRVTEKTTTYDALNNKVQEQELVTVSCNCKLAENDIADLPAQRTMLGHLSYWKTGSKEEKQRGQPGNNQDPLCNICCKHHFDGGDNDFLHWYDAIKWKNAEGISGPHAHYESSLDTEADSVGAEYLEACRLIRIDGFFKVANDWNLVVLNIFPEGFLEANEETYQTYVRAVVMEYTQAQLQEGGEYHAGSYILSPLLTSFYDYTGQGNDAYITSSESNRLVARGIYVDMLSPDYRESLLSSMESNTGSAVDIKKVPFSDKNISEMVTWYLDGLESDNVLPEKADGESTSVEARILRSNSGLTTNTPISPFEEDNDWITAELTVEMSAAP</sequence>
<dbReference type="InterPro" id="IPR012902">
    <property type="entry name" value="N_methyl_site"/>
</dbReference>
<evidence type="ECO:0000256" key="1">
    <source>
        <dbReference type="SAM" id="Phobius"/>
    </source>
</evidence>
<dbReference type="EMBL" id="NQJF01000006">
    <property type="protein sequence ID" value="OYD24737.1"/>
    <property type="molecule type" value="Genomic_DNA"/>
</dbReference>
<dbReference type="Proteomes" id="UP000295058">
    <property type="component" value="Unassembled WGS sequence"/>
</dbReference>
<reference evidence="2 4" key="1">
    <citation type="submission" date="2017-08" db="EMBL/GenBank/DDBJ databases">
        <title>Draft Genome Sequence of the Marine Bacterium Oceanimonas baumannii ATCC 700832.</title>
        <authorList>
            <person name="Mcclelland W.D."/>
            <person name="Brennan M.A."/>
            <person name="Trachtenberg A.M."/>
            <person name="Maclea K.S."/>
        </authorList>
    </citation>
    <scope>NUCLEOTIDE SEQUENCE [LARGE SCALE GENOMIC DNA]</scope>
    <source>
        <strain evidence="2 4">ATCC 700832</strain>
    </source>
</reference>
<name>A0A235CL28_9GAMM</name>
<comment type="caution">
    <text evidence="2">The sequence shown here is derived from an EMBL/GenBank/DDBJ whole genome shotgun (WGS) entry which is preliminary data.</text>
</comment>
<keyword evidence="1" id="KW-0812">Transmembrane</keyword>
<dbReference type="Pfam" id="PF07963">
    <property type="entry name" value="N_methyl"/>
    <property type="match status" value="1"/>
</dbReference>
<dbReference type="EMBL" id="SODO01000005">
    <property type="protein sequence ID" value="TDW59486.1"/>
    <property type="molecule type" value="Genomic_DNA"/>
</dbReference>
<accession>A0A235CL28</accession>
<evidence type="ECO:0000313" key="5">
    <source>
        <dbReference type="Proteomes" id="UP000295058"/>
    </source>
</evidence>
<feature type="transmembrane region" description="Helical" evidence="1">
    <location>
        <begin position="7"/>
        <end position="29"/>
    </location>
</feature>
<keyword evidence="1" id="KW-1133">Transmembrane helix</keyword>
<proteinExistence type="predicted"/>
<dbReference type="RefSeq" id="WP_094278153.1">
    <property type="nucleotide sequence ID" value="NZ_NQJF01000006.1"/>
</dbReference>
<protein>
    <submittedName>
        <fullName evidence="3">Type II secretory pathway pseudopilin PulG</fullName>
    </submittedName>
</protein>
<dbReference type="OrthoDB" id="6019428at2"/>
<keyword evidence="1" id="KW-0472">Membrane</keyword>